<name>A0A7C8KDU5_ORBOL</name>
<dbReference type="PANTHER" id="PTHR15237">
    <property type="entry name" value="DNA REPAIR PROTEIN RAD9"/>
    <property type="match status" value="1"/>
</dbReference>
<dbReference type="GO" id="GO:0006281">
    <property type="term" value="P:DNA repair"/>
    <property type="evidence" value="ECO:0007669"/>
    <property type="project" value="TreeGrafter"/>
</dbReference>
<dbReference type="AlphaFoldDB" id="A0A7C8KDU5"/>
<dbReference type="Pfam" id="PF04139">
    <property type="entry name" value="Rad9"/>
    <property type="match status" value="1"/>
</dbReference>
<accession>A0A7C8KDU5</accession>
<dbReference type="GO" id="GO:0071479">
    <property type="term" value="P:cellular response to ionizing radiation"/>
    <property type="evidence" value="ECO:0007669"/>
    <property type="project" value="TreeGrafter"/>
</dbReference>
<evidence type="ECO:0008006" key="4">
    <source>
        <dbReference type="Google" id="ProtNLM"/>
    </source>
</evidence>
<feature type="region of interest" description="Disordered" evidence="1">
    <location>
        <begin position="354"/>
        <end position="382"/>
    </location>
</feature>
<dbReference type="GO" id="GO:0000076">
    <property type="term" value="P:DNA replication checkpoint signaling"/>
    <property type="evidence" value="ECO:0007669"/>
    <property type="project" value="TreeGrafter"/>
</dbReference>
<dbReference type="EMBL" id="JAABOE010000064">
    <property type="protein sequence ID" value="KAF3172649.1"/>
    <property type="molecule type" value="Genomic_DNA"/>
</dbReference>
<dbReference type="Proteomes" id="UP000479691">
    <property type="component" value="Unassembled WGS sequence"/>
</dbReference>
<evidence type="ECO:0000256" key="1">
    <source>
        <dbReference type="SAM" id="MobiDB-lite"/>
    </source>
</evidence>
<dbReference type="GO" id="GO:0030896">
    <property type="term" value="C:checkpoint clamp complex"/>
    <property type="evidence" value="ECO:0007669"/>
    <property type="project" value="InterPro"/>
</dbReference>
<organism evidence="2 3">
    <name type="scientific">Orbilia oligospora</name>
    <name type="common">Nematode-trapping fungus</name>
    <name type="synonym">Arthrobotrys oligospora</name>
    <dbReference type="NCBI Taxonomy" id="2813651"/>
    <lineage>
        <taxon>Eukaryota</taxon>
        <taxon>Fungi</taxon>
        <taxon>Dikarya</taxon>
        <taxon>Ascomycota</taxon>
        <taxon>Pezizomycotina</taxon>
        <taxon>Orbiliomycetes</taxon>
        <taxon>Orbiliales</taxon>
        <taxon>Orbiliaceae</taxon>
        <taxon>Orbilia</taxon>
    </lineage>
</organism>
<dbReference type="Gene3D" id="3.70.10.10">
    <property type="match status" value="1"/>
</dbReference>
<dbReference type="PANTHER" id="PTHR15237:SF0">
    <property type="entry name" value="CELL CYCLE CHECKPOINT CONTROL PROTEIN"/>
    <property type="match status" value="1"/>
</dbReference>
<protein>
    <recommendedName>
        <fullName evidence="4">DNA repair protein rad9</fullName>
    </recommendedName>
</protein>
<reference evidence="2 3" key="1">
    <citation type="submission" date="2019-06" db="EMBL/GenBank/DDBJ databases">
        <authorList>
            <person name="Palmer J.M."/>
        </authorList>
    </citation>
    <scope>NUCLEOTIDE SEQUENCE [LARGE SCALE GENOMIC DNA]</scope>
    <source>
        <strain evidence="2 3">TWF788</strain>
    </source>
</reference>
<dbReference type="InterPro" id="IPR007268">
    <property type="entry name" value="Rad9/Ddc1"/>
</dbReference>
<evidence type="ECO:0000313" key="2">
    <source>
        <dbReference type="EMBL" id="KAF3172649.1"/>
    </source>
</evidence>
<dbReference type="GO" id="GO:0031573">
    <property type="term" value="P:mitotic intra-S DNA damage checkpoint signaling"/>
    <property type="evidence" value="ECO:0007669"/>
    <property type="project" value="TreeGrafter"/>
</dbReference>
<evidence type="ECO:0000313" key="3">
    <source>
        <dbReference type="Proteomes" id="UP000479691"/>
    </source>
</evidence>
<sequence length="551" mass="60692">MSTLQIILSPLAVDRLHEALTCLSKFGDSVTLEARRNKLNLRTLNPTHSAHILICLAGDTFCDSYNFVPDPTKLSFGSNGGSQVSQRSEEGAFKCKMNVKALLPVFRGRYVQEPINKERDENMVGGIDKCEIVLQEKPNKGQCRLVVKLFCRQGIMKTFRLQYEEADIIHASFLKEWAVNKWAIRAGELKKWMEHFGPKTEHLEIAADDEERVNFTSYTLKIIDGARKYPIVPPRPPAKTSLILKYIPVDILKTPLQTSIELDLIEFNEFQVATDTSIAVSVKDFKSIVTHAGTFEHVQIQAVYGEPGQPMQITYDQNGMFCEFTLMTRKKGAAGLAGKAEPVAKIMSHRSVIPGSGTGSVARTREPSIASRKSVTPAVPPTSIQPVVATRDTSRSESAQVEMPPPPLRVTPFGGSVSAVPNSKDSPLISGTRQSSFATGIRGSLQPRQSQSLFIMDDDDDVFGPSPAGAGDEQFEALLDDLDDEDVLGWDASLGSERVSFVELQERAVNADKGKTVVSKEKEQREGRAEESGSYVEATQRKNVVKGLFDD</sequence>
<proteinExistence type="predicted"/>
<feature type="region of interest" description="Disordered" evidence="1">
    <location>
        <begin position="512"/>
        <end position="537"/>
    </location>
</feature>
<feature type="compositionally biased region" description="Basic and acidic residues" evidence="1">
    <location>
        <begin position="512"/>
        <end position="531"/>
    </location>
</feature>
<gene>
    <name evidence="2" type="ORF">TWF788_009410</name>
</gene>
<comment type="caution">
    <text evidence="2">The sequence shown here is derived from an EMBL/GenBank/DDBJ whole genome shotgun (WGS) entry which is preliminary data.</text>
</comment>
<dbReference type="SUPFAM" id="SSF55979">
    <property type="entry name" value="DNA clamp"/>
    <property type="match status" value="1"/>
</dbReference>
<dbReference type="InterPro" id="IPR046938">
    <property type="entry name" value="DNA_clamp_sf"/>
</dbReference>